<sequence>MTELFGLTTEVIACIRAALAGFEQIQTATLYGSRAKGNFKPGSDIDLTLTTAGELPKSFLNDVSIALDDLDLPYSFDLSLLHKINNSNLIDHIHRVGVEFYNAESFAAEKHRL</sequence>
<dbReference type="Gene3D" id="3.30.460.10">
    <property type="entry name" value="Beta Polymerase, domain 2"/>
    <property type="match status" value="1"/>
</dbReference>
<evidence type="ECO:0000313" key="3">
    <source>
        <dbReference type="Proteomes" id="UP000784128"/>
    </source>
</evidence>
<reference evidence="2 3" key="1">
    <citation type="submission" date="2021-05" db="EMBL/GenBank/DDBJ databases">
        <title>The draft genome of Geobacter chapellei DSM 13688.</title>
        <authorList>
            <person name="Xu Z."/>
            <person name="Masuda Y."/>
            <person name="Itoh H."/>
            <person name="Senoo K."/>
        </authorList>
    </citation>
    <scope>NUCLEOTIDE SEQUENCE [LARGE SCALE GENOMIC DNA]</scope>
    <source>
        <strain evidence="2 3">DSM 13688</strain>
    </source>
</reference>
<comment type="caution">
    <text evidence="2">The sequence shown here is derived from an EMBL/GenBank/DDBJ whole genome shotgun (WGS) entry which is preliminary data.</text>
</comment>
<protein>
    <submittedName>
        <fullName evidence="2">Nucleotidyltransferase domain-containing protein</fullName>
    </submittedName>
</protein>
<organism evidence="2 3">
    <name type="scientific">Pelotalea chapellei</name>
    <dbReference type="NCBI Taxonomy" id="44671"/>
    <lineage>
        <taxon>Bacteria</taxon>
        <taxon>Pseudomonadati</taxon>
        <taxon>Thermodesulfobacteriota</taxon>
        <taxon>Desulfuromonadia</taxon>
        <taxon>Geobacterales</taxon>
        <taxon>Geobacteraceae</taxon>
        <taxon>Pelotalea</taxon>
    </lineage>
</organism>
<accession>A0ABS5U5J8</accession>
<evidence type="ECO:0000259" key="1">
    <source>
        <dbReference type="Pfam" id="PF18765"/>
    </source>
</evidence>
<dbReference type="InterPro" id="IPR041633">
    <property type="entry name" value="Polbeta"/>
</dbReference>
<name>A0ABS5U5J8_9BACT</name>
<dbReference type="SUPFAM" id="SSF81301">
    <property type="entry name" value="Nucleotidyltransferase"/>
    <property type="match status" value="1"/>
</dbReference>
<keyword evidence="3" id="KW-1185">Reference proteome</keyword>
<dbReference type="Proteomes" id="UP000784128">
    <property type="component" value="Unassembled WGS sequence"/>
</dbReference>
<proteinExistence type="predicted"/>
<dbReference type="CDD" id="cd05403">
    <property type="entry name" value="NT_KNTase_like"/>
    <property type="match status" value="1"/>
</dbReference>
<dbReference type="InterPro" id="IPR043519">
    <property type="entry name" value="NT_sf"/>
</dbReference>
<feature type="domain" description="Polymerase beta nucleotidyltransferase" evidence="1">
    <location>
        <begin position="16"/>
        <end position="103"/>
    </location>
</feature>
<dbReference type="EMBL" id="JAHDYS010000003">
    <property type="protein sequence ID" value="MBT1070928.1"/>
    <property type="molecule type" value="Genomic_DNA"/>
</dbReference>
<dbReference type="RefSeq" id="WP_214296643.1">
    <property type="nucleotide sequence ID" value="NZ_JAHDYS010000003.1"/>
</dbReference>
<gene>
    <name evidence="2" type="ORF">KJB30_03965</name>
</gene>
<dbReference type="Pfam" id="PF18765">
    <property type="entry name" value="Polbeta"/>
    <property type="match status" value="1"/>
</dbReference>
<evidence type="ECO:0000313" key="2">
    <source>
        <dbReference type="EMBL" id="MBT1070928.1"/>
    </source>
</evidence>